<protein>
    <recommendedName>
        <fullName evidence="7">Myb-like domain-containing protein</fullName>
    </recommendedName>
</protein>
<dbReference type="InterPro" id="IPR001005">
    <property type="entry name" value="SANT/Myb"/>
</dbReference>
<dbReference type="GO" id="GO:0003677">
    <property type="term" value="F:DNA binding"/>
    <property type="evidence" value="ECO:0007669"/>
    <property type="project" value="UniProtKB-KW"/>
</dbReference>
<organism evidence="8 9">
    <name type="scientific">Dendrobium thyrsiflorum</name>
    <name type="common">Pinecone-like raceme dendrobium</name>
    <name type="synonym">Orchid</name>
    <dbReference type="NCBI Taxonomy" id="117978"/>
    <lineage>
        <taxon>Eukaryota</taxon>
        <taxon>Viridiplantae</taxon>
        <taxon>Streptophyta</taxon>
        <taxon>Embryophyta</taxon>
        <taxon>Tracheophyta</taxon>
        <taxon>Spermatophyta</taxon>
        <taxon>Magnoliopsida</taxon>
        <taxon>Liliopsida</taxon>
        <taxon>Asparagales</taxon>
        <taxon>Orchidaceae</taxon>
        <taxon>Epidendroideae</taxon>
        <taxon>Malaxideae</taxon>
        <taxon>Dendrobiinae</taxon>
        <taxon>Dendrobium</taxon>
    </lineage>
</organism>
<keyword evidence="5" id="KW-0804">Transcription</keyword>
<evidence type="ECO:0000256" key="6">
    <source>
        <dbReference type="ARBA" id="ARBA00023242"/>
    </source>
</evidence>
<dbReference type="GO" id="GO:0005634">
    <property type="term" value="C:nucleus"/>
    <property type="evidence" value="ECO:0007669"/>
    <property type="project" value="UniProtKB-SubCell"/>
</dbReference>
<accession>A0ABD0VS99</accession>
<dbReference type="Proteomes" id="UP001552299">
    <property type="component" value="Unassembled WGS sequence"/>
</dbReference>
<evidence type="ECO:0000256" key="4">
    <source>
        <dbReference type="ARBA" id="ARBA00023125"/>
    </source>
</evidence>
<dbReference type="GO" id="GO:0006355">
    <property type="term" value="P:regulation of DNA-templated transcription"/>
    <property type="evidence" value="ECO:0007669"/>
    <property type="project" value="UniProtKB-ARBA"/>
</dbReference>
<evidence type="ECO:0000256" key="2">
    <source>
        <dbReference type="ARBA" id="ARBA00022553"/>
    </source>
</evidence>
<keyword evidence="2" id="KW-0597">Phosphoprotein</keyword>
<dbReference type="AlphaFoldDB" id="A0ABD0VS99"/>
<name>A0ABD0VS99_DENTH</name>
<evidence type="ECO:0000313" key="8">
    <source>
        <dbReference type="EMBL" id="KAL0927425.1"/>
    </source>
</evidence>
<dbReference type="Gene3D" id="1.10.10.60">
    <property type="entry name" value="Homeodomain-like"/>
    <property type="match status" value="1"/>
</dbReference>
<feature type="domain" description="Myb-like" evidence="7">
    <location>
        <begin position="73"/>
        <end position="137"/>
    </location>
</feature>
<keyword evidence="4" id="KW-0238">DNA-binding</keyword>
<comment type="caution">
    <text evidence="8">The sequence shown here is derived from an EMBL/GenBank/DDBJ whole genome shotgun (WGS) entry which is preliminary data.</text>
</comment>
<dbReference type="EMBL" id="JANQDX010000002">
    <property type="protein sequence ID" value="KAL0927425.1"/>
    <property type="molecule type" value="Genomic_DNA"/>
</dbReference>
<sequence>MSLITLEQLLREEEEVVAKGRATYLSDKPRPIDFYKEEGREMMIDVASNGGLPLLQQQMILAESSGEDPEVKAPKKRAETWVQEETRSLISLRREMDRLFNTSKSNKHLWEQISAKMRHKGFDRSPTMCTDKWRNLLKEFKKAKHQYRSGGTAKLPYYKELDELLKNRSKNAASKNHMSSKVDSYSQFSEKGLDDASIPYNSVEASGRSSFNLERRLDPDGHPLAITSADAVAAGGVPPWNWRDTSANGCDNHSSYGGRVIQVKCGVYTKKIGIDGSAEAIKEAIKSAFGLRTRRAFWLEDEDEVVRSLDRDMPLGTYTLHLDEGISIKLCLYEDTDRMTFRTEDKILYSKEDFREFLLRHNWTGLRELSGFHSVDTLDDLRPGAMYQGVTLLGA</sequence>
<dbReference type="InterPro" id="IPR058943">
    <property type="entry name" value="GT-1/4_C"/>
</dbReference>
<dbReference type="InterPro" id="IPR044822">
    <property type="entry name" value="Myb_DNA-bind_4"/>
</dbReference>
<keyword evidence="3" id="KW-0805">Transcription regulation</keyword>
<dbReference type="PROSITE" id="PS50090">
    <property type="entry name" value="MYB_LIKE"/>
    <property type="match status" value="1"/>
</dbReference>
<proteinExistence type="predicted"/>
<dbReference type="SMART" id="SM00717">
    <property type="entry name" value="SANT"/>
    <property type="match status" value="1"/>
</dbReference>
<dbReference type="Pfam" id="PF26214">
    <property type="entry name" value="Ubiquitin_GT-1"/>
    <property type="match status" value="2"/>
</dbReference>
<evidence type="ECO:0000256" key="3">
    <source>
        <dbReference type="ARBA" id="ARBA00023015"/>
    </source>
</evidence>
<keyword evidence="6" id="KW-0539">Nucleus</keyword>
<gene>
    <name evidence="8" type="ORF">M5K25_001592</name>
</gene>
<comment type="subcellular location">
    <subcellularLocation>
        <location evidence="1">Nucleus</location>
    </subcellularLocation>
</comment>
<evidence type="ECO:0000256" key="5">
    <source>
        <dbReference type="ARBA" id="ARBA00023163"/>
    </source>
</evidence>
<keyword evidence="9" id="KW-1185">Reference proteome</keyword>
<reference evidence="8 9" key="1">
    <citation type="journal article" date="2024" name="Plant Biotechnol. J.">
        <title>Dendrobium thyrsiflorum genome and its molecular insights into genes involved in important horticultural traits.</title>
        <authorList>
            <person name="Chen B."/>
            <person name="Wang J.Y."/>
            <person name="Zheng P.J."/>
            <person name="Li K.L."/>
            <person name="Liang Y.M."/>
            <person name="Chen X.F."/>
            <person name="Zhang C."/>
            <person name="Zhao X."/>
            <person name="He X."/>
            <person name="Zhang G.Q."/>
            <person name="Liu Z.J."/>
            <person name="Xu Q."/>
        </authorList>
    </citation>
    <scope>NUCLEOTIDE SEQUENCE [LARGE SCALE GENOMIC DNA]</scope>
    <source>
        <strain evidence="8">GZMU011</strain>
    </source>
</reference>
<dbReference type="PANTHER" id="PTHR21654">
    <property type="entry name" value="FI21293P1"/>
    <property type="match status" value="1"/>
</dbReference>
<dbReference type="CDD" id="cd12203">
    <property type="entry name" value="GT1"/>
    <property type="match status" value="1"/>
</dbReference>
<evidence type="ECO:0000259" key="7">
    <source>
        <dbReference type="PROSITE" id="PS50090"/>
    </source>
</evidence>
<evidence type="ECO:0000256" key="1">
    <source>
        <dbReference type="ARBA" id="ARBA00004123"/>
    </source>
</evidence>
<evidence type="ECO:0000313" key="9">
    <source>
        <dbReference type="Proteomes" id="UP001552299"/>
    </source>
</evidence>
<dbReference type="Pfam" id="PF13837">
    <property type="entry name" value="Myb_DNA-bind_4"/>
    <property type="match status" value="1"/>
</dbReference>
<dbReference type="FunFam" id="1.10.10.60:FF:000162">
    <property type="entry name" value="trihelix transcription factor GT-1"/>
    <property type="match status" value="1"/>
</dbReference>
<dbReference type="PANTHER" id="PTHR21654:SF84">
    <property type="entry name" value="SI:DKEY-66I24.7"/>
    <property type="match status" value="1"/>
</dbReference>